<proteinExistence type="predicted"/>
<reference evidence="1 2" key="1">
    <citation type="submission" date="2020-08" db="EMBL/GenBank/DDBJ databases">
        <authorList>
            <person name="Liu C."/>
            <person name="Sun Q."/>
        </authorList>
    </citation>
    <scope>NUCLEOTIDE SEQUENCE [LARGE SCALE GENOMIC DNA]</scope>
    <source>
        <strain evidence="1 2">L34</strain>
    </source>
</reference>
<evidence type="ECO:0000313" key="2">
    <source>
        <dbReference type="Proteomes" id="UP000649075"/>
    </source>
</evidence>
<evidence type="ECO:0008006" key="3">
    <source>
        <dbReference type="Google" id="ProtNLM"/>
    </source>
</evidence>
<sequence length="106" mass="12532">MNQEKKYTICEACYYRTVLTPSGIYPCSYFRGLTDGTEIPTSWENMVKIRNSEINKINPSKQCKHFCARNKINECINILCRIKKYAPEFIDYLGWPIDYGNDIEWM</sequence>
<protein>
    <recommendedName>
        <fullName evidence="3">4Fe4S-binding SPASM domain-containing protein</fullName>
    </recommendedName>
</protein>
<dbReference type="RefSeq" id="WP_147334716.1">
    <property type="nucleotide sequence ID" value="NZ_JACRWH010000052.1"/>
</dbReference>
<accession>A0ABR7KJY1</accession>
<organism evidence="1 2">
    <name type="scientific">Holdemanella hominis</name>
    <dbReference type="NCBI Taxonomy" id="2764327"/>
    <lineage>
        <taxon>Bacteria</taxon>
        <taxon>Bacillati</taxon>
        <taxon>Bacillota</taxon>
        <taxon>Erysipelotrichia</taxon>
        <taxon>Erysipelotrichales</taxon>
        <taxon>Erysipelotrichaceae</taxon>
        <taxon>Holdemanella</taxon>
    </lineage>
</organism>
<evidence type="ECO:0000313" key="1">
    <source>
        <dbReference type="EMBL" id="MBC6013035.1"/>
    </source>
</evidence>
<keyword evidence="2" id="KW-1185">Reference proteome</keyword>
<comment type="caution">
    <text evidence="1">The sequence shown here is derived from an EMBL/GenBank/DDBJ whole genome shotgun (WGS) entry which is preliminary data.</text>
</comment>
<dbReference type="Proteomes" id="UP000649075">
    <property type="component" value="Unassembled WGS sequence"/>
</dbReference>
<dbReference type="EMBL" id="JACRWH010000052">
    <property type="protein sequence ID" value="MBC6013035.1"/>
    <property type="molecule type" value="Genomic_DNA"/>
</dbReference>
<gene>
    <name evidence="1" type="ORF">H8911_09995</name>
</gene>
<name>A0ABR7KJY1_9FIRM</name>